<feature type="domain" description="Oligopeptidase F N-terminal" evidence="8">
    <location>
        <begin position="118"/>
        <end position="186"/>
    </location>
</feature>
<dbReference type="Gene3D" id="1.10.1370.20">
    <property type="entry name" value="Oligoendopeptidase f, C-terminal domain"/>
    <property type="match status" value="1"/>
</dbReference>
<reference evidence="9 10" key="1">
    <citation type="submission" date="2016-10" db="EMBL/GenBank/DDBJ databases">
        <authorList>
            <person name="de Groot N.N."/>
        </authorList>
    </citation>
    <scope>NUCLEOTIDE SEQUENCE [LARGE SCALE GENOMIC DNA]</scope>
    <source>
        <strain evidence="9 10">DSM 9236</strain>
    </source>
</reference>
<dbReference type="Gene3D" id="1.10.287.830">
    <property type="entry name" value="putative peptidase helix hairpin domain like"/>
    <property type="match status" value="1"/>
</dbReference>
<dbReference type="InterPro" id="IPR042088">
    <property type="entry name" value="OligoPept_F_C"/>
</dbReference>
<keyword evidence="10" id="KW-1185">Reference proteome</keyword>
<dbReference type="Pfam" id="PF08439">
    <property type="entry name" value="Peptidase_M3_N"/>
    <property type="match status" value="1"/>
</dbReference>
<evidence type="ECO:0000259" key="8">
    <source>
        <dbReference type="Pfam" id="PF08439"/>
    </source>
</evidence>
<dbReference type="EMBL" id="FONL01000006">
    <property type="protein sequence ID" value="SFE45194.1"/>
    <property type="molecule type" value="Genomic_DNA"/>
</dbReference>
<dbReference type="GO" id="GO:0004222">
    <property type="term" value="F:metalloendopeptidase activity"/>
    <property type="evidence" value="ECO:0007669"/>
    <property type="project" value="UniProtKB-UniRule"/>
</dbReference>
<evidence type="ECO:0000256" key="5">
    <source>
        <dbReference type="ARBA" id="ARBA00023049"/>
    </source>
</evidence>
<evidence type="ECO:0000313" key="10">
    <source>
        <dbReference type="Proteomes" id="UP000198896"/>
    </source>
</evidence>
<dbReference type="OrthoDB" id="9766487at2"/>
<keyword evidence="2 6" id="KW-0479">Metal-binding</keyword>
<keyword evidence="1 6" id="KW-0645">Protease</keyword>
<dbReference type="SUPFAM" id="SSF55486">
    <property type="entry name" value="Metalloproteases ('zincins'), catalytic domain"/>
    <property type="match status" value="1"/>
</dbReference>
<evidence type="ECO:0000259" key="7">
    <source>
        <dbReference type="Pfam" id="PF01432"/>
    </source>
</evidence>
<dbReference type="Pfam" id="PF01432">
    <property type="entry name" value="Peptidase_M3"/>
    <property type="match status" value="1"/>
</dbReference>
<dbReference type="GO" id="GO:0046872">
    <property type="term" value="F:metal ion binding"/>
    <property type="evidence" value="ECO:0007669"/>
    <property type="project" value="UniProtKB-UniRule"/>
</dbReference>
<gene>
    <name evidence="9" type="ORF">SAMN05216245_10689</name>
</gene>
<accession>A0A1I2AMF1</accession>
<dbReference type="Proteomes" id="UP000198896">
    <property type="component" value="Unassembled WGS sequence"/>
</dbReference>
<dbReference type="Gene3D" id="1.20.140.70">
    <property type="entry name" value="Oligopeptidase f, N-terminal domain"/>
    <property type="match status" value="1"/>
</dbReference>
<keyword evidence="4 6" id="KW-0862">Zinc</keyword>
<dbReference type="InterPro" id="IPR004438">
    <property type="entry name" value="Peptidase_M3B"/>
</dbReference>
<dbReference type="InterPro" id="IPR001567">
    <property type="entry name" value="Pept_M3A_M3B_dom"/>
</dbReference>
<dbReference type="NCBIfam" id="TIGR00181">
    <property type="entry name" value="pepF"/>
    <property type="match status" value="1"/>
</dbReference>
<feature type="domain" description="Peptidase M3A/M3B catalytic" evidence="7">
    <location>
        <begin position="208"/>
        <end position="608"/>
    </location>
</feature>
<evidence type="ECO:0000256" key="3">
    <source>
        <dbReference type="ARBA" id="ARBA00022801"/>
    </source>
</evidence>
<evidence type="ECO:0000256" key="4">
    <source>
        <dbReference type="ARBA" id="ARBA00022833"/>
    </source>
</evidence>
<evidence type="ECO:0000256" key="2">
    <source>
        <dbReference type="ARBA" id="ARBA00022723"/>
    </source>
</evidence>
<dbReference type="AlphaFoldDB" id="A0A1I2AMF1"/>
<protein>
    <recommendedName>
        <fullName evidence="6">Oligopeptidase F</fullName>
        <ecNumber evidence="6">3.4.24.-</ecNumber>
    </recommendedName>
</protein>
<comment type="similarity">
    <text evidence="6">Belongs to the peptidase M3B family.</text>
</comment>
<name>A0A1I2AMF1_9FIRM</name>
<evidence type="ECO:0000313" key="9">
    <source>
        <dbReference type="EMBL" id="SFE45194.1"/>
    </source>
</evidence>
<dbReference type="RefSeq" id="WP_093913376.1">
    <property type="nucleotide sequence ID" value="NZ_FONL01000006.1"/>
</dbReference>
<dbReference type="CDD" id="cd09608">
    <property type="entry name" value="M3B_PepF"/>
    <property type="match status" value="1"/>
</dbReference>
<dbReference type="GO" id="GO:0006508">
    <property type="term" value="P:proteolysis"/>
    <property type="evidence" value="ECO:0007669"/>
    <property type="project" value="UniProtKB-KW"/>
</dbReference>
<proteinExistence type="inferred from homology"/>
<comment type="cofactor">
    <cofactor evidence="6">
        <name>Zn(2+)</name>
        <dbReference type="ChEBI" id="CHEBI:29105"/>
    </cofactor>
    <text evidence="6">Binds 1 zinc ion.</text>
</comment>
<keyword evidence="3 6" id="KW-0378">Hydrolase</keyword>
<dbReference type="InterPro" id="IPR013647">
    <property type="entry name" value="OligopepF_N_dom"/>
</dbReference>
<dbReference type="EC" id="3.4.24.-" evidence="6"/>
<evidence type="ECO:0000256" key="1">
    <source>
        <dbReference type="ARBA" id="ARBA00022670"/>
    </source>
</evidence>
<evidence type="ECO:0000256" key="6">
    <source>
        <dbReference type="RuleBase" id="RU368091"/>
    </source>
</evidence>
<keyword evidence="5 6" id="KW-0482">Metalloprotease</keyword>
<organism evidence="9 10">
    <name type="scientific">Succiniclasticum ruminis DSM 9236</name>
    <dbReference type="NCBI Taxonomy" id="1123323"/>
    <lineage>
        <taxon>Bacteria</taxon>
        <taxon>Bacillati</taxon>
        <taxon>Bacillota</taxon>
        <taxon>Negativicutes</taxon>
        <taxon>Acidaminococcales</taxon>
        <taxon>Acidaminococcaceae</taxon>
        <taxon>Succiniclasticum</taxon>
    </lineage>
</organism>
<comment type="function">
    <text evidence="6">Has oligopeptidase activity and degrades a variety of small bioactive peptides.</text>
</comment>
<sequence>MNTPPHGSNIDRKSIPADCQWNIHDIYASQEEWDKACAGLKELIAGLETCQGSLKEPAILLRVLQLRDRLSQEIDKIYAYARLQQDADNGNTNAQALSGKAEGLLASFYNAVSFIDSEITSLSKEQLEQLKSDHLFADYDFYLKDLERMREHVLPGEQEAILAQSQLATGTGASAFRALVSADMEFPPIKDGNGNNAIVSEGCYMLNMASDDRVLRKNSFTGLMNTYHRYRNTLAATLTGTCRSSFFYARVRGYKDTREASLAEDNIPVSLYDNLIRTIHANLEPLHEYIALKKEVLGYDEFHPYDLYVPLSTEGEKCFSVTFDEACKMVKHALQPLGESYSDILQKAMTEGWIDIYENKGKRSGAYSWGVYGVHPYVLLNFQPRYNSISTLAHELGHSLHSYFSNQAQPYAKSEYSIFCAEVASTTNENLLLEYALANADKAQKIFLLNQFLEAVRTTVYRQVQFAEFEKFIHDKITAGESLQAETLEQYWLESNRKYYGTDLTVDKELGSEWSRIPHFHTPFYVYKYATGYSAATAFSEAILKEADQNHKPESRVNDKTKSMTATRQSGSAVEKYLTFLHAGGSDYSLNILKDAGVDLNTPQPIQVTLDKFSRKLKELKELL</sequence>